<dbReference type="VEuPathDB" id="MicrosporidiaDB:M153_1040000388"/>
<dbReference type="GO" id="GO:0016301">
    <property type="term" value="F:kinase activity"/>
    <property type="evidence" value="ECO:0007669"/>
    <property type="project" value="UniProtKB-KW"/>
</dbReference>
<evidence type="ECO:0000313" key="2">
    <source>
        <dbReference type="Proteomes" id="UP000051530"/>
    </source>
</evidence>
<organism evidence="1 2">
    <name type="scientific">Pseudoloma neurophilia</name>
    <dbReference type="NCBI Taxonomy" id="146866"/>
    <lineage>
        <taxon>Eukaryota</taxon>
        <taxon>Fungi</taxon>
        <taxon>Fungi incertae sedis</taxon>
        <taxon>Microsporidia</taxon>
        <taxon>Pseudoloma</taxon>
    </lineage>
</organism>
<keyword evidence="1" id="KW-0808">Transferase</keyword>
<dbReference type="Proteomes" id="UP000051530">
    <property type="component" value="Unassembled WGS sequence"/>
</dbReference>
<keyword evidence="2" id="KW-1185">Reference proteome</keyword>
<keyword evidence="1" id="KW-0418">Kinase</keyword>
<evidence type="ECO:0000313" key="1">
    <source>
        <dbReference type="EMBL" id="KRH93342.1"/>
    </source>
</evidence>
<dbReference type="AlphaFoldDB" id="A0A0R0M145"/>
<name>A0A0R0M145_9MICR</name>
<sequence>MVRFSAENRIYEIMLPRYKPGRRDSLLIKWRVVGLYYWGDPYAFFFRCGPKTRGHPNKRSKMNQPCIFILKKIIF</sequence>
<gene>
    <name evidence="1" type="ORF">M153_1040000388</name>
</gene>
<protein>
    <submittedName>
        <fullName evidence="1">Protein kinase of the PI-3 kinase family</fullName>
    </submittedName>
</protein>
<comment type="caution">
    <text evidence="1">The sequence shown here is derived from an EMBL/GenBank/DDBJ whole genome shotgun (WGS) entry which is preliminary data.</text>
</comment>
<reference evidence="1 2" key="1">
    <citation type="submission" date="2015-07" db="EMBL/GenBank/DDBJ databases">
        <title>The genome of Pseudoloma neurophilia, a relevant intracellular parasite of the zebrafish.</title>
        <authorList>
            <person name="Ndikumana S."/>
            <person name="Pelin A."/>
            <person name="Sanders J."/>
            <person name="Corradi N."/>
        </authorList>
    </citation>
    <scope>NUCLEOTIDE SEQUENCE [LARGE SCALE GENOMIC DNA]</scope>
    <source>
        <strain evidence="1 2">MK1</strain>
    </source>
</reference>
<accession>A0A0R0M145</accession>
<proteinExistence type="predicted"/>
<dbReference type="EMBL" id="LGUB01000377">
    <property type="protein sequence ID" value="KRH93342.1"/>
    <property type="molecule type" value="Genomic_DNA"/>
</dbReference>